<evidence type="ECO:0000313" key="2">
    <source>
        <dbReference type="Proteomes" id="UP000196342"/>
    </source>
</evidence>
<evidence type="ECO:0000313" key="1">
    <source>
        <dbReference type="EMBL" id="OVE45589.1"/>
    </source>
</evidence>
<sequence length="63" mass="6818">MYVKPTEGFAIRDPDLLDLLPAAGREVPDTDYWLRRLRDGDVVQSAAEAAPDTAGSTKKGGDK</sequence>
<dbReference type="RefSeq" id="WP_087698899.1">
    <property type="nucleotide sequence ID" value="NZ_NHOO01000032.1"/>
</dbReference>
<dbReference type="AlphaFoldDB" id="A0A202B2A9"/>
<name>A0A202B2A9_CHRVL</name>
<comment type="caution">
    <text evidence="1">The sequence shown here is derived from an EMBL/GenBank/DDBJ whole genome shotgun (WGS) entry which is preliminary data.</text>
</comment>
<gene>
    <name evidence="1" type="ORF">CBW21_22380</name>
</gene>
<accession>A0A202B2A9</accession>
<keyword evidence="2" id="KW-1185">Reference proteome</keyword>
<proteinExistence type="predicted"/>
<protein>
    <recommendedName>
        <fullName evidence="3">DUF2635 domain-containing protein</fullName>
    </recommendedName>
</protein>
<dbReference type="EMBL" id="NHOO01000032">
    <property type="protein sequence ID" value="OVE45589.1"/>
    <property type="molecule type" value="Genomic_DNA"/>
</dbReference>
<reference evidence="1 2" key="1">
    <citation type="submission" date="2017-05" db="EMBL/GenBank/DDBJ databases">
        <title>Chromobacterium violaceum GHPS1 isolated from Hydrocarbon polluted soil in French Guiana display an awesome secondary metabolite arsenal and a battery of drug and heavy-metal-resistance and detoxification of xenobiotics proteins.</title>
        <authorList>
            <person name="Belbahri L."/>
        </authorList>
    </citation>
    <scope>NUCLEOTIDE SEQUENCE [LARGE SCALE GENOMIC DNA]</scope>
    <source>
        <strain evidence="1 2">GHPS1</strain>
    </source>
</reference>
<dbReference type="Pfam" id="PF10948">
    <property type="entry name" value="DUF2635"/>
    <property type="match status" value="1"/>
</dbReference>
<organism evidence="1 2">
    <name type="scientific">Chromobacterium violaceum</name>
    <dbReference type="NCBI Taxonomy" id="536"/>
    <lineage>
        <taxon>Bacteria</taxon>
        <taxon>Pseudomonadati</taxon>
        <taxon>Pseudomonadota</taxon>
        <taxon>Betaproteobacteria</taxon>
        <taxon>Neisseriales</taxon>
        <taxon>Chromobacteriaceae</taxon>
        <taxon>Chromobacterium</taxon>
    </lineage>
</organism>
<evidence type="ECO:0008006" key="3">
    <source>
        <dbReference type="Google" id="ProtNLM"/>
    </source>
</evidence>
<dbReference type="Proteomes" id="UP000196342">
    <property type="component" value="Unassembled WGS sequence"/>
</dbReference>
<dbReference type="InterPro" id="IPR024400">
    <property type="entry name" value="DUF2635"/>
</dbReference>